<gene>
    <name evidence="1" type="ORF">MBCUT_10590</name>
</gene>
<organism evidence="1 2">
    <name type="scientific">Methanobrevibacter cuticularis</name>
    <dbReference type="NCBI Taxonomy" id="47311"/>
    <lineage>
        <taxon>Archaea</taxon>
        <taxon>Methanobacteriati</taxon>
        <taxon>Methanobacteriota</taxon>
        <taxon>Methanomada group</taxon>
        <taxon>Methanobacteria</taxon>
        <taxon>Methanobacteriales</taxon>
        <taxon>Methanobacteriaceae</taxon>
        <taxon>Methanobrevibacter</taxon>
    </lineage>
</organism>
<sequence>MLINLKKDISFKIKVYPQVDKFLKRLSKKDPLNLKQVMGSIREIEKEPYKYGFIQGSVKARKKRKGDYRIIYMVDDSTNPPEILIFQAEHRKKVYKNIEDLL</sequence>
<evidence type="ECO:0000313" key="1">
    <source>
        <dbReference type="EMBL" id="KZX16193.1"/>
    </source>
</evidence>
<dbReference type="EMBL" id="LWMW01000098">
    <property type="protein sequence ID" value="KZX16193.1"/>
    <property type="molecule type" value="Genomic_DNA"/>
</dbReference>
<dbReference type="Proteomes" id="UP000077275">
    <property type="component" value="Unassembled WGS sequence"/>
</dbReference>
<comment type="caution">
    <text evidence="1">The sequence shown here is derived from an EMBL/GenBank/DDBJ whole genome shotgun (WGS) entry which is preliminary data.</text>
</comment>
<reference evidence="1 2" key="1">
    <citation type="submission" date="2016-04" db="EMBL/GenBank/DDBJ databases">
        <title>Genome sequence of Methanobrevibacter cuticularis DSM 11139.</title>
        <authorList>
            <person name="Poehlein A."/>
            <person name="Seedorf H."/>
            <person name="Daniel R."/>
        </authorList>
    </citation>
    <scope>NUCLEOTIDE SEQUENCE [LARGE SCALE GENOMIC DNA]</scope>
    <source>
        <strain evidence="1 2">DSM 11139</strain>
    </source>
</reference>
<evidence type="ECO:0000313" key="2">
    <source>
        <dbReference type="Proteomes" id="UP000077275"/>
    </source>
</evidence>
<evidence type="ECO:0008006" key="3">
    <source>
        <dbReference type="Google" id="ProtNLM"/>
    </source>
</evidence>
<proteinExistence type="predicted"/>
<dbReference type="Gene3D" id="3.30.2310.20">
    <property type="entry name" value="RelE-like"/>
    <property type="match status" value="1"/>
</dbReference>
<dbReference type="InterPro" id="IPR035093">
    <property type="entry name" value="RelE/ParE_toxin_dom_sf"/>
</dbReference>
<protein>
    <recommendedName>
        <fullName evidence="3">Plasmid stabilization system protein</fullName>
    </recommendedName>
</protein>
<dbReference type="SUPFAM" id="SSF143011">
    <property type="entry name" value="RelE-like"/>
    <property type="match status" value="1"/>
</dbReference>
<dbReference type="AlphaFoldDB" id="A0A166E227"/>
<dbReference type="PATRIC" id="fig|47311.3.peg.1165"/>
<accession>A0A166E227</accession>
<name>A0A166E227_9EURY</name>
<keyword evidence="2" id="KW-1185">Reference proteome</keyword>